<feature type="non-terminal residue" evidence="2">
    <location>
        <position position="1"/>
    </location>
</feature>
<reference evidence="2" key="1">
    <citation type="submission" date="2021-02" db="EMBL/GenBank/DDBJ databases">
        <authorList>
            <person name="Dougan E. K."/>
            <person name="Rhodes N."/>
            <person name="Thang M."/>
            <person name="Chan C."/>
        </authorList>
    </citation>
    <scope>NUCLEOTIDE SEQUENCE</scope>
</reference>
<proteinExistence type="predicted"/>
<dbReference type="InterPro" id="IPR046700">
    <property type="entry name" value="DUF6570"/>
</dbReference>
<organism evidence="2 3">
    <name type="scientific">Symbiodinium pilosum</name>
    <name type="common">Dinoflagellate</name>
    <dbReference type="NCBI Taxonomy" id="2952"/>
    <lineage>
        <taxon>Eukaryota</taxon>
        <taxon>Sar</taxon>
        <taxon>Alveolata</taxon>
        <taxon>Dinophyceae</taxon>
        <taxon>Suessiales</taxon>
        <taxon>Symbiodiniaceae</taxon>
        <taxon>Symbiodinium</taxon>
    </lineage>
</organism>
<protein>
    <submittedName>
        <fullName evidence="2">Pfh1 protein</fullName>
    </submittedName>
</protein>
<dbReference type="AlphaFoldDB" id="A0A812UWU1"/>
<feature type="non-terminal residue" evidence="2">
    <location>
        <position position="247"/>
    </location>
</feature>
<sequence length="247" mass="27715">WHRPVRLADRSFLGQPLHVIRKLLGVEEFMAKYNELEGGATLSQFEDLSSWQLSVADDSGSSVQLLGCPEDHRCTANPDHEHERKLCEKCEVPLCSTCLEHLSSKKLPPLSLANDMWTGYGPETLYSDKGHPMDDTAHMARHWQGARGNALTFPLPWVLKLKQQAGPGAEALPRSPHVRIILTTNKEGKTTQAEIKNLIHQASVRRRIVVKLILDMRRYGHPSFQAIDEQQVLEKAALLPEDGVPPE</sequence>
<evidence type="ECO:0000259" key="1">
    <source>
        <dbReference type="Pfam" id="PF20209"/>
    </source>
</evidence>
<dbReference type="Pfam" id="PF20209">
    <property type="entry name" value="DUF6570"/>
    <property type="match status" value="1"/>
</dbReference>
<evidence type="ECO:0000313" key="3">
    <source>
        <dbReference type="Proteomes" id="UP000649617"/>
    </source>
</evidence>
<keyword evidence="3" id="KW-1185">Reference proteome</keyword>
<accession>A0A812UWU1</accession>
<dbReference type="OrthoDB" id="444286at2759"/>
<evidence type="ECO:0000313" key="2">
    <source>
        <dbReference type="EMBL" id="CAE7603947.1"/>
    </source>
</evidence>
<feature type="domain" description="DUF6570" evidence="1">
    <location>
        <begin position="105"/>
        <end position="226"/>
    </location>
</feature>
<gene>
    <name evidence="2" type="primary">pfh1</name>
    <name evidence="2" type="ORF">SPIL2461_LOCUS16004</name>
</gene>
<dbReference type="EMBL" id="CAJNIZ010040501">
    <property type="protein sequence ID" value="CAE7603947.1"/>
    <property type="molecule type" value="Genomic_DNA"/>
</dbReference>
<comment type="caution">
    <text evidence="2">The sequence shown here is derived from an EMBL/GenBank/DDBJ whole genome shotgun (WGS) entry which is preliminary data.</text>
</comment>
<name>A0A812UWU1_SYMPI</name>
<dbReference type="Proteomes" id="UP000649617">
    <property type="component" value="Unassembled WGS sequence"/>
</dbReference>